<accession>A0A9D1IQ17</accession>
<evidence type="ECO:0000256" key="4">
    <source>
        <dbReference type="ARBA" id="ARBA00022475"/>
    </source>
</evidence>
<dbReference type="PANTHER" id="PTHR21716:SF53">
    <property type="entry name" value="PERMEASE PERM-RELATED"/>
    <property type="match status" value="1"/>
</dbReference>
<feature type="transmembrane region" description="Helical" evidence="8">
    <location>
        <begin position="39"/>
        <end position="61"/>
    </location>
</feature>
<name>A0A9D1IQ17_9FIRM</name>
<feature type="transmembrane region" description="Helical" evidence="8">
    <location>
        <begin position="244"/>
        <end position="266"/>
    </location>
</feature>
<keyword evidence="5 8" id="KW-0812">Transmembrane</keyword>
<proteinExistence type="inferred from homology"/>
<organism evidence="9 10">
    <name type="scientific">Candidatus Egerieicola faecale</name>
    <dbReference type="NCBI Taxonomy" id="2840774"/>
    <lineage>
        <taxon>Bacteria</taxon>
        <taxon>Bacillati</taxon>
        <taxon>Bacillota</taxon>
        <taxon>Clostridia</taxon>
        <taxon>Eubacteriales</taxon>
        <taxon>Oscillospiraceae</taxon>
        <taxon>Oscillospiraceae incertae sedis</taxon>
        <taxon>Candidatus Egerieicola</taxon>
    </lineage>
</organism>
<evidence type="ECO:0000256" key="5">
    <source>
        <dbReference type="ARBA" id="ARBA00022692"/>
    </source>
</evidence>
<feature type="transmembrane region" description="Helical" evidence="8">
    <location>
        <begin position="273"/>
        <end position="294"/>
    </location>
</feature>
<evidence type="ECO:0000256" key="2">
    <source>
        <dbReference type="ARBA" id="ARBA00009773"/>
    </source>
</evidence>
<keyword evidence="3" id="KW-0813">Transport</keyword>
<feature type="transmembrane region" description="Helical" evidence="8">
    <location>
        <begin position="12"/>
        <end position="33"/>
    </location>
</feature>
<keyword evidence="6 8" id="KW-1133">Transmembrane helix</keyword>
<feature type="transmembrane region" description="Helical" evidence="8">
    <location>
        <begin position="186"/>
        <end position="208"/>
    </location>
</feature>
<evidence type="ECO:0000313" key="9">
    <source>
        <dbReference type="EMBL" id="HIU41297.1"/>
    </source>
</evidence>
<evidence type="ECO:0000256" key="3">
    <source>
        <dbReference type="ARBA" id="ARBA00022448"/>
    </source>
</evidence>
<dbReference type="EMBL" id="DVMX01000032">
    <property type="protein sequence ID" value="HIU41297.1"/>
    <property type="molecule type" value="Genomic_DNA"/>
</dbReference>
<evidence type="ECO:0000313" key="10">
    <source>
        <dbReference type="Proteomes" id="UP000824082"/>
    </source>
</evidence>
<dbReference type="AlphaFoldDB" id="A0A9D1IQ17"/>
<keyword evidence="7 8" id="KW-0472">Membrane</keyword>
<dbReference type="PANTHER" id="PTHR21716">
    <property type="entry name" value="TRANSMEMBRANE PROTEIN"/>
    <property type="match status" value="1"/>
</dbReference>
<dbReference type="Pfam" id="PF01594">
    <property type="entry name" value="AI-2E_transport"/>
    <property type="match status" value="1"/>
</dbReference>
<protein>
    <submittedName>
        <fullName evidence="9">AI-2E family transporter</fullName>
    </submittedName>
</protein>
<feature type="transmembrane region" description="Helical" evidence="8">
    <location>
        <begin position="91"/>
        <end position="113"/>
    </location>
</feature>
<keyword evidence="4" id="KW-1003">Cell membrane</keyword>
<comment type="similarity">
    <text evidence="2">Belongs to the autoinducer-2 exporter (AI-2E) (TC 2.A.86) family.</text>
</comment>
<sequence>MKRKIEPKHLSAGIVAFAVIVASILLLFILWRFEVIASVIGTLFSALTPVLMGLVIAYLLLPVMRFFEKLYYPGIAKRIEKTSKAKKVTRGLAIVTAMLIALAIIAGLLWLLLPQLIDSITSLVAALPEYFNNLQDTVMGLLANQPDLQSQISQFFTEFQDTVIGFLSGIVLPQMGDWVSNLTNGIMGFFTTLLNLVVGFILAIYVLYHKDLYSAQAKKILFACFKSDRANGILRVTRLTHHTFGGFITGQVINAVIVGVICFILMTIFQMPYALLVSVIMTVFNVIPYFGPFIGAVPSALLILMVDPWNCLWFIIMILVLQQIDGSVISPRILGDSIGLSGFWVMVSILVMNNLIGFVGMVIGVPVFAVLYVLIKERVGRKLRKRKLDPDTIQYMDLEYLHQTESGEVCTTQLTEDEFSKQHKKEEHPSRWKRLFSRIKKHK</sequence>
<comment type="caution">
    <text evidence="9">The sequence shown here is derived from an EMBL/GenBank/DDBJ whole genome shotgun (WGS) entry which is preliminary data.</text>
</comment>
<comment type="subcellular location">
    <subcellularLocation>
        <location evidence="1">Cell membrane</location>
        <topology evidence="1">Multi-pass membrane protein</topology>
    </subcellularLocation>
</comment>
<feature type="transmembrane region" description="Helical" evidence="8">
    <location>
        <begin position="300"/>
        <end position="321"/>
    </location>
</feature>
<dbReference type="GO" id="GO:0005886">
    <property type="term" value="C:plasma membrane"/>
    <property type="evidence" value="ECO:0007669"/>
    <property type="project" value="UniProtKB-SubCell"/>
</dbReference>
<dbReference type="Proteomes" id="UP000824082">
    <property type="component" value="Unassembled WGS sequence"/>
</dbReference>
<dbReference type="InterPro" id="IPR002549">
    <property type="entry name" value="AI-2E-like"/>
</dbReference>
<dbReference type="GO" id="GO:0055085">
    <property type="term" value="P:transmembrane transport"/>
    <property type="evidence" value="ECO:0007669"/>
    <property type="project" value="TreeGrafter"/>
</dbReference>
<reference evidence="9" key="2">
    <citation type="journal article" date="2021" name="PeerJ">
        <title>Extensive microbial diversity within the chicken gut microbiome revealed by metagenomics and culture.</title>
        <authorList>
            <person name="Gilroy R."/>
            <person name="Ravi A."/>
            <person name="Getino M."/>
            <person name="Pursley I."/>
            <person name="Horton D.L."/>
            <person name="Alikhan N.F."/>
            <person name="Baker D."/>
            <person name="Gharbi K."/>
            <person name="Hall N."/>
            <person name="Watson M."/>
            <person name="Adriaenssens E.M."/>
            <person name="Foster-Nyarko E."/>
            <person name="Jarju S."/>
            <person name="Secka A."/>
            <person name="Antonio M."/>
            <person name="Oren A."/>
            <person name="Chaudhuri R.R."/>
            <person name="La Ragione R."/>
            <person name="Hildebrand F."/>
            <person name="Pallen M.J."/>
        </authorList>
    </citation>
    <scope>NUCLEOTIDE SEQUENCE</scope>
    <source>
        <strain evidence="9">4509</strain>
    </source>
</reference>
<feature type="transmembrane region" description="Helical" evidence="8">
    <location>
        <begin position="358"/>
        <end position="375"/>
    </location>
</feature>
<evidence type="ECO:0000256" key="8">
    <source>
        <dbReference type="SAM" id="Phobius"/>
    </source>
</evidence>
<evidence type="ECO:0000256" key="7">
    <source>
        <dbReference type="ARBA" id="ARBA00023136"/>
    </source>
</evidence>
<evidence type="ECO:0000256" key="6">
    <source>
        <dbReference type="ARBA" id="ARBA00022989"/>
    </source>
</evidence>
<reference evidence="9" key="1">
    <citation type="submission" date="2020-10" db="EMBL/GenBank/DDBJ databases">
        <authorList>
            <person name="Gilroy R."/>
        </authorList>
    </citation>
    <scope>NUCLEOTIDE SEQUENCE</scope>
    <source>
        <strain evidence="9">4509</strain>
    </source>
</reference>
<gene>
    <name evidence="9" type="ORF">IAD19_01950</name>
</gene>
<evidence type="ECO:0000256" key="1">
    <source>
        <dbReference type="ARBA" id="ARBA00004651"/>
    </source>
</evidence>